<evidence type="ECO:0000259" key="5">
    <source>
        <dbReference type="PROSITE" id="PS01124"/>
    </source>
</evidence>
<dbReference type="InterPro" id="IPR018062">
    <property type="entry name" value="HTH_AraC-typ_CS"/>
</dbReference>
<gene>
    <name evidence="6" type="ORF">SAMN05421541_10957</name>
</gene>
<reference evidence="6 7" key="1">
    <citation type="submission" date="2016-10" db="EMBL/GenBank/DDBJ databases">
        <authorList>
            <person name="de Groot N.N."/>
        </authorList>
    </citation>
    <scope>NUCLEOTIDE SEQUENCE [LARGE SCALE GENOMIC DNA]</scope>
    <source>
        <strain evidence="6 7">DSM 43019</strain>
    </source>
</reference>
<keyword evidence="1" id="KW-0805">Transcription regulation</keyword>
<evidence type="ECO:0000313" key="6">
    <source>
        <dbReference type="EMBL" id="SFF34631.1"/>
    </source>
</evidence>
<dbReference type="EMBL" id="FONV01000009">
    <property type="protein sequence ID" value="SFF34631.1"/>
    <property type="molecule type" value="Genomic_DNA"/>
</dbReference>
<dbReference type="AlphaFoldDB" id="A0A1I2I274"/>
<dbReference type="Pfam" id="PF02311">
    <property type="entry name" value="AraC_binding"/>
    <property type="match status" value="1"/>
</dbReference>
<dbReference type="Gene3D" id="1.10.10.60">
    <property type="entry name" value="Homeodomain-like"/>
    <property type="match status" value="1"/>
</dbReference>
<sequence>MMRRSSVPVVGFAHQPGHPSIKVARFPRHPVHAGSHAHDFLVVFYAHRAGTQALIDGRSWTVSDGDLFVLVPGQVVAFEAAPVDGWAVWFPAEVVRAHGSSWRAHPLLSPFAGGGDRTQRLHIPAADRDGWVRRFADLDAELSARRDGYPQAALAHLTLLLVAVARLSPRSAGDPLLAAVFDVIEDRFPQALSLSDVAAAVALTPGHLTTVVRLRTGRTVQQWITLRRLQEGRRLLTETDLPVATVARHCGYPDASYFIKRFRAEHGVTPAQWRASG</sequence>
<dbReference type="PANTHER" id="PTHR46796">
    <property type="entry name" value="HTH-TYPE TRANSCRIPTIONAL ACTIVATOR RHAS-RELATED"/>
    <property type="match status" value="1"/>
</dbReference>
<evidence type="ECO:0000256" key="2">
    <source>
        <dbReference type="ARBA" id="ARBA00023125"/>
    </source>
</evidence>
<dbReference type="PROSITE" id="PS00041">
    <property type="entry name" value="HTH_ARAC_FAMILY_1"/>
    <property type="match status" value="1"/>
</dbReference>
<keyword evidence="4" id="KW-0804">Transcription</keyword>
<dbReference type="InterPro" id="IPR050204">
    <property type="entry name" value="AraC_XylS_family_regulators"/>
</dbReference>
<dbReference type="InterPro" id="IPR018060">
    <property type="entry name" value="HTH_AraC"/>
</dbReference>
<dbReference type="PRINTS" id="PR00032">
    <property type="entry name" value="HTHARAC"/>
</dbReference>
<evidence type="ECO:0000313" key="7">
    <source>
        <dbReference type="Proteomes" id="UP000199645"/>
    </source>
</evidence>
<protein>
    <submittedName>
        <fullName evidence="6">AraC-type DNA-binding protein</fullName>
    </submittedName>
</protein>
<dbReference type="InterPro" id="IPR003313">
    <property type="entry name" value="AraC-bd"/>
</dbReference>
<keyword evidence="7" id="KW-1185">Reference proteome</keyword>
<dbReference type="GO" id="GO:0003700">
    <property type="term" value="F:DNA-binding transcription factor activity"/>
    <property type="evidence" value="ECO:0007669"/>
    <property type="project" value="InterPro"/>
</dbReference>
<keyword evidence="2 6" id="KW-0238">DNA-binding</keyword>
<organism evidence="6 7">
    <name type="scientific">Actinoplanes philippinensis</name>
    <dbReference type="NCBI Taxonomy" id="35752"/>
    <lineage>
        <taxon>Bacteria</taxon>
        <taxon>Bacillati</taxon>
        <taxon>Actinomycetota</taxon>
        <taxon>Actinomycetes</taxon>
        <taxon>Micromonosporales</taxon>
        <taxon>Micromonosporaceae</taxon>
        <taxon>Actinoplanes</taxon>
    </lineage>
</organism>
<dbReference type="InterPro" id="IPR009057">
    <property type="entry name" value="Homeodomain-like_sf"/>
</dbReference>
<dbReference type="SUPFAM" id="SSF46689">
    <property type="entry name" value="Homeodomain-like"/>
    <property type="match status" value="1"/>
</dbReference>
<dbReference type="InterPro" id="IPR020449">
    <property type="entry name" value="Tscrpt_reg_AraC-type_HTH"/>
</dbReference>
<dbReference type="Pfam" id="PF12833">
    <property type="entry name" value="HTH_18"/>
    <property type="match status" value="1"/>
</dbReference>
<dbReference type="RefSeq" id="WP_093618430.1">
    <property type="nucleotide sequence ID" value="NZ_BOMT01000053.1"/>
</dbReference>
<name>A0A1I2I274_9ACTN</name>
<evidence type="ECO:0000256" key="4">
    <source>
        <dbReference type="ARBA" id="ARBA00023163"/>
    </source>
</evidence>
<evidence type="ECO:0000256" key="3">
    <source>
        <dbReference type="ARBA" id="ARBA00023159"/>
    </source>
</evidence>
<dbReference type="GO" id="GO:0043565">
    <property type="term" value="F:sequence-specific DNA binding"/>
    <property type="evidence" value="ECO:0007669"/>
    <property type="project" value="InterPro"/>
</dbReference>
<feature type="domain" description="HTH araC/xylS-type" evidence="5">
    <location>
        <begin position="178"/>
        <end position="276"/>
    </location>
</feature>
<dbReference type="PROSITE" id="PS01124">
    <property type="entry name" value="HTH_ARAC_FAMILY_2"/>
    <property type="match status" value="1"/>
</dbReference>
<dbReference type="Proteomes" id="UP000199645">
    <property type="component" value="Unassembled WGS sequence"/>
</dbReference>
<dbReference type="SMART" id="SM00342">
    <property type="entry name" value="HTH_ARAC"/>
    <property type="match status" value="1"/>
</dbReference>
<dbReference type="OrthoDB" id="3186094at2"/>
<evidence type="ECO:0000256" key="1">
    <source>
        <dbReference type="ARBA" id="ARBA00023015"/>
    </source>
</evidence>
<dbReference type="STRING" id="35752.SAMN05421541_10957"/>
<dbReference type="InterPro" id="IPR037923">
    <property type="entry name" value="HTH-like"/>
</dbReference>
<proteinExistence type="predicted"/>
<accession>A0A1I2I274</accession>
<keyword evidence="3" id="KW-0010">Activator</keyword>
<dbReference type="SUPFAM" id="SSF51215">
    <property type="entry name" value="Regulatory protein AraC"/>
    <property type="match status" value="1"/>
</dbReference>